<protein>
    <submittedName>
        <fullName evidence="2">Uncharacterized protein</fullName>
    </submittedName>
</protein>
<reference evidence="2 3" key="1">
    <citation type="submission" date="2018-03" db="EMBL/GenBank/DDBJ databases">
        <title>The draft genome of Sphingosinicella sp. GL-C-18.</title>
        <authorList>
            <person name="Liu L."/>
            <person name="Li L."/>
            <person name="Liang L."/>
            <person name="Zhang X."/>
            <person name="Wang T."/>
        </authorList>
    </citation>
    <scope>NUCLEOTIDE SEQUENCE [LARGE SCALE GENOMIC DNA]</scope>
    <source>
        <strain evidence="2 3">GL-C-18</strain>
    </source>
</reference>
<name>A0A2P7QGP0_9SPHN</name>
<feature type="chain" id="PRO_5015143661" evidence="1">
    <location>
        <begin position="24"/>
        <end position="285"/>
    </location>
</feature>
<evidence type="ECO:0000313" key="3">
    <source>
        <dbReference type="Proteomes" id="UP000241167"/>
    </source>
</evidence>
<dbReference type="EMBL" id="PXYI01000010">
    <property type="protein sequence ID" value="PSJ37137.1"/>
    <property type="molecule type" value="Genomic_DNA"/>
</dbReference>
<dbReference type="Proteomes" id="UP000241167">
    <property type="component" value="Unassembled WGS sequence"/>
</dbReference>
<accession>A0A2P7QGP0</accession>
<comment type="caution">
    <text evidence="2">The sequence shown here is derived from an EMBL/GenBank/DDBJ whole genome shotgun (WGS) entry which is preliminary data.</text>
</comment>
<dbReference type="OrthoDB" id="7406594at2"/>
<keyword evidence="3" id="KW-1185">Reference proteome</keyword>
<organism evidence="2 3">
    <name type="scientific">Allosphingosinicella deserti</name>
    <dbReference type="NCBI Taxonomy" id="2116704"/>
    <lineage>
        <taxon>Bacteria</taxon>
        <taxon>Pseudomonadati</taxon>
        <taxon>Pseudomonadota</taxon>
        <taxon>Alphaproteobacteria</taxon>
        <taxon>Sphingomonadales</taxon>
        <taxon>Sphingomonadaceae</taxon>
        <taxon>Allosphingosinicella</taxon>
    </lineage>
</organism>
<feature type="signal peptide" evidence="1">
    <location>
        <begin position="1"/>
        <end position="23"/>
    </location>
</feature>
<sequence length="285" mass="30282">MKIYLLNYATGVAGALLLSLASAADSQAPQSVATAVPTYADLADLALSAPIAAHVRLADSTPLKGEQAVGVKPNLARFYIEASIVSLIRSPEGVPARVRYVVDLPRDPKGKPPKLRKGTEFLLFALPVAGRPGEIRLAAPDAQISYVQARADQVRAILKEAVQPGAAPQITGIGRAFHVPGAIPGESETQVFLLTAENEPVSLTVLRRPGEMPQWAVALSEIVDDSAGPPKRDTLLWYRLACTLPRALPAQSMAEAEAAGVAAIQGDYRYILSQLGPCARNRARR</sequence>
<dbReference type="AlphaFoldDB" id="A0A2P7QGP0"/>
<proteinExistence type="predicted"/>
<gene>
    <name evidence="2" type="ORF">C7I55_24050</name>
</gene>
<keyword evidence="1" id="KW-0732">Signal</keyword>
<dbReference type="RefSeq" id="WP_106515578.1">
    <property type="nucleotide sequence ID" value="NZ_PXYI01000010.1"/>
</dbReference>
<evidence type="ECO:0000256" key="1">
    <source>
        <dbReference type="SAM" id="SignalP"/>
    </source>
</evidence>
<evidence type="ECO:0000313" key="2">
    <source>
        <dbReference type="EMBL" id="PSJ37137.1"/>
    </source>
</evidence>